<accession>A0A067DPK2</accession>
<dbReference type="Proteomes" id="UP000027120">
    <property type="component" value="Unassembled WGS sequence"/>
</dbReference>
<name>A0A067DPK2_CITSI</name>
<reference evidence="1 2" key="1">
    <citation type="submission" date="2014-04" db="EMBL/GenBank/DDBJ databases">
        <authorList>
            <consortium name="International Citrus Genome Consortium"/>
            <person name="Gmitter F."/>
            <person name="Chen C."/>
            <person name="Farmerie W."/>
            <person name="Harkins T."/>
            <person name="Desany B."/>
            <person name="Mohiuddin M."/>
            <person name="Kodira C."/>
            <person name="Borodovsky M."/>
            <person name="Lomsadze A."/>
            <person name="Burns P."/>
            <person name="Jenkins J."/>
            <person name="Prochnik S."/>
            <person name="Shu S."/>
            <person name="Chapman J."/>
            <person name="Pitluck S."/>
            <person name="Schmutz J."/>
            <person name="Rokhsar D."/>
        </authorList>
    </citation>
    <scope>NUCLEOTIDE SEQUENCE</scope>
</reference>
<dbReference type="EMBL" id="KK785920">
    <property type="protein sequence ID" value="KDO40536.1"/>
    <property type="molecule type" value="Genomic_DNA"/>
</dbReference>
<sequence length="58" mass="6447">GIQVLDHAYGDHFHSEPLKVLYIVGKDSKFQNLVSTLKCKGYSISTGSNCIVSHIKNR</sequence>
<evidence type="ECO:0000313" key="1">
    <source>
        <dbReference type="EMBL" id="KDO40536.1"/>
    </source>
</evidence>
<gene>
    <name evidence="1" type="ORF">CISIN_1g0082352mg</name>
</gene>
<dbReference type="AlphaFoldDB" id="A0A067DPK2"/>
<evidence type="ECO:0000313" key="2">
    <source>
        <dbReference type="Proteomes" id="UP000027120"/>
    </source>
</evidence>
<organism evidence="1 2">
    <name type="scientific">Citrus sinensis</name>
    <name type="common">Sweet orange</name>
    <name type="synonym">Citrus aurantium var. sinensis</name>
    <dbReference type="NCBI Taxonomy" id="2711"/>
    <lineage>
        <taxon>Eukaryota</taxon>
        <taxon>Viridiplantae</taxon>
        <taxon>Streptophyta</taxon>
        <taxon>Embryophyta</taxon>
        <taxon>Tracheophyta</taxon>
        <taxon>Spermatophyta</taxon>
        <taxon>Magnoliopsida</taxon>
        <taxon>eudicotyledons</taxon>
        <taxon>Gunneridae</taxon>
        <taxon>Pentapetalae</taxon>
        <taxon>rosids</taxon>
        <taxon>malvids</taxon>
        <taxon>Sapindales</taxon>
        <taxon>Rutaceae</taxon>
        <taxon>Aurantioideae</taxon>
        <taxon>Citrus</taxon>
    </lineage>
</organism>
<keyword evidence="2" id="KW-1185">Reference proteome</keyword>
<feature type="non-terminal residue" evidence="1">
    <location>
        <position position="1"/>
    </location>
</feature>
<protein>
    <submittedName>
        <fullName evidence="1">Uncharacterized protein</fullName>
    </submittedName>
</protein>
<proteinExistence type="predicted"/>